<gene>
    <name evidence="3" type="ORF">BDD16_001078</name>
</gene>
<dbReference type="Proteomes" id="UP000518288">
    <property type="component" value="Unassembled WGS sequence"/>
</dbReference>
<dbReference type="AlphaFoldDB" id="A0A7Y9QVB9"/>
<evidence type="ECO:0000313" key="4">
    <source>
        <dbReference type="Proteomes" id="UP000518288"/>
    </source>
</evidence>
<keyword evidence="4" id="KW-1185">Reference proteome</keyword>
<dbReference type="InterPro" id="IPR002850">
    <property type="entry name" value="PIN_toxin-like"/>
</dbReference>
<evidence type="ECO:0000259" key="2">
    <source>
        <dbReference type="Pfam" id="PF13470"/>
    </source>
</evidence>
<sequence length="178" mass="19256">MVPHPRSASTTPLPAGSRTALDLDGHPPRVVLDNTVVLSALVFGGPMATRLRRAWRNGFCRPMVCRDTLLDLTRQLGQAPLTFSVAEQQQMLGEYLPYVLKVRVPLAAAPGQIEPGGLAFVKLGMAGKAHVLVTSDPALLAMQARLPFEVMAQEPFLNLLRASAIDPAPLRRATRHPP</sequence>
<dbReference type="EMBL" id="JACCFH010000001">
    <property type="protein sequence ID" value="NYG32092.1"/>
    <property type="molecule type" value="Genomic_DNA"/>
</dbReference>
<proteinExistence type="predicted"/>
<feature type="region of interest" description="Disordered" evidence="1">
    <location>
        <begin position="1"/>
        <end position="20"/>
    </location>
</feature>
<reference evidence="3 4" key="1">
    <citation type="submission" date="2020-07" db="EMBL/GenBank/DDBJ databases">
        <title>Genomic Encyclopedia of Archaeal and Bacterial Type Strains, Phase II (KMG-II): from individual species to whole genera.</title>
        <authorList>
            <person name="Goeker M."/>
        </authorList>
    </citation>
    <scope>NUCLEOTIDE SEQUENCE [LARGE SCALE GENOMIC DNA]</scope>
    <source>
        <strain evidence="3 4">DSM 21226</strain>
    </source>
</reference>
<organism evidence="3 4">
    <name type="scientific">Sphaerotilus montanus</name>
    <dbReference type="NCBI Taxonomy" id="522889"/>
    <lineage>
        <taxon>Bacteria</taxon>
        <taxon>Pseudomonadati</taxon>
        <taxon>Pseudomonadota</taxon>
        <taxon>Betaproteobacteria</taxon>
        <taxon>Burkholderiales</taxon>
        <taxon>Sphaerotilaceae</taxon>
        <taxon>Sphaerotilus</taxon>
    </lineage>
</organism>
<protein>
    <submittedName>
        <fullName evidence="3">Putative nucleic acid-binding protein</fullName>
    </submittedName>
</protein>
<dbReference type="PANTHER" id="PTHR34610">
    <property type="entry name" value="SSL7007 PROTEIN"/>
    <property type="match status" value="1"/>
</dbReference>
<dbReference type="PANTHER" id="PTHR34610:SF4">
    <property type="entry name" value="SLL8027 PROTEIN"/>
    <property type="match status" value="1"/>
</dbReference>
<accession>A0A7Y9QVB9</accession>
<comment type="caution">
    <text evidence="3">The sequence shown here is derived from an EMBL/GenBank/DDBJ whole genome shotgun (WGS) entry which is preliminary data.</text>
</comment>
<evidence type="ECO:0000256" key="1">
    <source>
        <dbReference type="SAM" id="MobiDB-lite"/>
    </source>
</evidence>
<dbReference type="Pfam" id="PF13470">
    <property type="entry name" value="PIN_3"/>
    <property type="match status" value="1"/>
</dbReference>
<dbReference type="InterPro" id="IPR002716">
    <property type="entry name" value="PIN_dom"/>
</dbReference>
<feature type="domain" description="PIN" evidence="2">
    <location>
        <begin position="29"/>
        <end position="136"/>
    </location>
</feature>
<name>A0A7Y9QVB9_9BURK</name>
<evidence type="ECO:0000313" key="3">
    <source>
        <dbReference type="EMBL" id="NYG32092.1"/>
    </source>
</evidence>